<gene>
    <name evidence="3" type="ORF">GPM918_LOCUS5963</name>
    <name evidence="2" type="ORF">OVA965_LOCUS319</name>
    <name evidence="5" type="ORF">SRO942_LOCUS5963</name>
    <name evidence="4" type="ORF">TMI583_LOCUS319</name>
</gene>
<organism evidence="3 6">
    <name type="scientific">Didymodactylos carnosus</name>
    <dbReference type="NCBI Taxonomy" id="1234261"/>
    <lineage>
        <taxon>Eukaryota</taxon>
        <taxon>Metazoa</taxon>
        <taxon>Spiralia</taxon>
        <taxon>Gnathifera</taxon>
        <taxon>Rotifera</taxon>
        <taxon>Eurotatoria</taxon>
        <taxon>Bdelloidea</taxon>
        <taxon>Philodinida</taxon>
        <taxon>Philodinidae</taxon>
        <taxon>Didymodactylos</taxon>
    </lineage>
</organism>
<proteinExistence type="predicted"/>
<evidence type="ECO:0000313" key="2">
    <source>
        <dbReference type="EMBL" id="CAF0724499.1"/>
    </source>
</evidence>
<dbReference type="Proteomes" id="UP000682733">
    <property type="component" value="Unassembled WGS sequence"/>
</dbReference>
<dbReference type="Proteomes" id="UP000663829">
    <property type="component" value="Unassembled WGS sequence"/>
</dbReference>
<dbReference type="EMBL" id="CAJOBC010000893">
    <property type="protein sequence ID" value="CAF3636525.1"/>
    <property type="molecule type" value="Genomic_DNA"/>
</dbReference>
<evidence type="ECO:0000313" key="5">
    <source>
        <dbReference type="EMBL" id="CAF3636525.1"/>
    </source>
</evidence>
<dbReference type="InterPro" id="IPR035992">
    <property type="entry name" value="Ricin_B-like_lectins"/>
</dbReference>
<comment type="caution">
    <text evidence="3">The sequence shown here is derived from an EMBL/GenBank/DDBJ whole genome shotgun (WGS) entry which is preliminary data.</text>
</comment>
<evidence type="ECO:0000259" key="1">
    <source>
        <dbReference type="Pfam" id="PF14200"/>
    </source>
</evidence>
<dbReference type="OrthoDB" id="9973561at2759"/>
<name>A0A813VPF9_9BILA</name>
<feature type="domain" description="Ricin B lectin" evidence="1">
    <location>
        <begin position="20"/>
        <end position="94"/>
    </location>
</feature>
<dbReference type="Proteomes" id="UP000677228">
    <property type="component" value="Unassembled WGS sequence"/>
</dbReference>
<dbReference type="Pfam" id="PF14200">
    <property type="entry name" value="RicinB_lectin_2"/>
    <property type="match status" value="1"/>
</dbReference>
<dbReference type="SUPFAM" id="SSF50370">
    <property type="entry name" value="Ricin B-like lectins"/>
    <property type="match status" value="1"/>
</dbReference>
<dbReference type="InterPro" id="IPR000772">
    <property type="entry name" value="Ricin_B_lectin"/>
</dbReference>
<dbReference type="EMBL" id="CAJNOK010000038">
    <property type="protein sequence ID" value="CAF0724499.1"/>
    <property type="molecule type" value="Genomic_DNA"/>
</dbReference>
<accession>A0A813VPF9</accession>
<dbReference type="AlphaFoldDB" id="A0A813VPF9"/>
<reference evidence="3" key="1">
    <citation type="submission" date="2021-02" db="EMBL/GenBank/DDBJ databases">
        <authorList>
            <person name="Nowell W R."/>
        </authorList>
    </citation>
    <scope>NUCLEOTIDE SEQUENCE</scope>
</reference>
<evidence type="ECO:0000313" key="3">
    <source>
        <dbReference type="EMBL" id="CAF0848847.1"/>
    </source>
</evidence>
<evidence type="ECO:0000313" key="4">
    <source>
        <dbReference type="EMBL" id="CAF3497374.1"/>
    </source>
</evidence>
<sequence>MDLQHLFYVTVATHSEFIPDGLYSFEAVHSLKFLTYSPERSTIVQQAPSSTDNESQYFYIQHIGYNDYIIREYRTGYVFSVQHGSLHQNAPIILNRFTDKNTLYQIFNFELANPTTNEYFIFVKHTRMVLDIEGENQNSFAKLTQNSQHKKANQRFILHRINRPSSKVRTPNISINSMNIST</sequence>
<protein>
    <recommendedName>
        <fullName evidence="1">Ricin B lectin domain-containing protein</fullName>
    </recommendedName>
</protein>
<dbReference type="Proteomes" id="UP000681722">
    <property type="component" value="Unassembled WGS sequence"/>
</dbReference>
<keyword evidence="6" id="KW-1185">Reference proteome</keyword>
<dbReference type="Gene3D" id="2.80.10.50">
    <property type="match status" value="1"/>
</dbReference>
<dbReference type="CDD" id="cd00161">
    <property type="entry name" value="beta-trefoil_Ricin-like"/>
    <property type="match status" value="1"/>
</dbReference>
<dbReference type="EMBL" id="CAJNOQ010000893">
    <property type="protein sequence ID" value="CAF0848847.1"/>
    <property type="molecule type" value="Genomic_DNA"/>
</dbReference>
<dbReference type="EMBL" id="CAJOBA010000038">
    <property type="protein sequence ID" value="CAF3497374.1"/>
    <property type="molecule type" value="Genomic_DNA"/>
</dbReference>
<evidence type="ECO:0000313" key="6">
    <source>
        <dbReference type="Proteomes" id="UP000663829"/>
    </source>
</evidence>